<evidence type="ECO:0000256" key="3">
    <source>
        <dbReference type="ARBA" id="ARBA00022840"/>
    </source>
</evidence>
<evidence type="ECO:0000256" key="2">
    <source>
        <dbReference type="ARBA" id="ARBA00022741"/>
    </source>
</evidence>
<sequence length="484" mass="52409">MNTEFLTIGEIKKLLAEGKITCEELVSNALNRIKKHDHEIGAFLHVADDEALAEARRVDAARAAGEELPVLAGIPIAIKNNILVQGRKATAGSKMLENYEAAYDASVIRRLRAAGAILIGETNMDEFAHGSSTENSAFFTTKNPWNTSKVPGGSSGGSVAAIAAGFVPAALGSDTGGSVRQPAALCGVTGLKPTYGRVSRYGVIAMASSLDQISPCARTVEEVAELFSVIAGSDDKDATTVDKPHYFSFENIPNDVKGLKIGIPKEYFIEGMDENVKKAVLEAVELLKTNGAEVEEISLPHAEYGIAAYYIIMPCEVSSNLARMDGIRYGHAVDGKNLLDTYLKARGEGLGPEAKRRIMLGSFTLSTGYSDAYYKKALRVRELIRRDFEEAFKKVDIIVTPTSPSVAWDIGAKFNDPLTMYLSDIYTVTANLAGIPAMSIPCGFDQDLPIGLQMLAKPFDEESLFRAGKFYQTITDHHFKHPKL</sequence>
<dbReference type="EMBL" id="LCJB01000005">
    <property type="protein sequence ID" value="KKT71901.1"/>
    <property type="molecule type" value="Genomic_DNA"/>
</dbReference>
<keyword evidence="3 5" id="KW-0067">ATP-binding</keyword>
<protein>
    <recommendedName>
        <fullName evidence="5">Glutamyl-tRNA(Gln) amidotransferase subunit A</fullName>
        <shortName evidence="5">Glu-ADT subunit A</shortName>
        <ecNumber evidence="5">6.3.5.7</ecNumber>
    </recommendedName>
</protein>
<dbReference type="AlphaFoldDB" id="A0A0G1JJW1"/>
<keyword evidence="2 5" id="KW-0547">Nucleotide-binding</keyword>
<feature type="active site" description="Charge relay system" evidence="5">
    <location>
        <position position="79"/>
    </location>
</feature>
<evidence type="ECO:0000256" key="5">
    <source>
        <dbReference type="HAMAP-Rule" id="MF_00120"/>
    </source>
</evidence>
<dbReference type="Pfam" id="PF01425">
    <property type="entry name" value="Amidase"/>
    <property type="match status" value="1"/>
</dbReference>
<dbReference type="Gene3D" id="3.90.1300.10">
    <property type="entry name" value="Amidase signature (AS) domain"/>
    <property type="match status" value="1"/>
</dbReference>
<accession>A0A0G1JJW1</accession>
<dbReference type="EC" id="6.3.5.7" evidence="5"/>
<comment type="similarity">
    <text evidence="5">Belongs to the amidase family. GatA subfamily.</text>
</comment>
<evidence type="ECO:0000256" key="1">
    <source>
        <dbReference type="ARBA" id="ARBA00022598"/>
    </source>
</evidence>
<dbReference type="PATRIC" id="fig|1619000.3.peg.112"/>
<feature type="active site" description="Charge relay system" evidence="5">
    <location>
        <position position="154"/>
    </location>
</feature>
<name>A0A0G1JJW1_9BACT</name>
<dbReference type="PANTHER" id="PTHR11895">
    <property type="entry name" value="TRANSAMIDASE"/>
    <property type="match status" value="1"/>
</dbReference>
<comment type="subunit">
    <text evidence="5">Heterotrimer of A, B and C subunits.</text>
</comment>
<dbReference type="SUPFAM" id="SSF75304">
    <property type="entry name" value="Amidase signature (AS) enzymes"/>
    <property type="match status" value="1"/>
</dbReference>
<organism evidence="7 8">
    <name type="scientific">Candidatus Uhrbacteria bacterium GW2011_GWF2_44_350</name>
    <dbReference type="NCBI Taxonomy" id="1619000"/>
    <lineage>
        <taxon>Bacteria</taxon>
        <taxon>Candidatus Uhriibacteriota</taxon>
    </lineage>
</organism>
<proteinExistence type="inferred from homology"/>
<evidence type="ECO:0000313" key="7">
    <source>
        <dbReference type="EMBL" id="KKT71901.1"/>
    </source>
</evidence>
<dbReference type="InterPro" id="IPR023631">
    <property type="entry name" value="Amidase_dom"/>
</dbReference>
<gene>
    <name evidence="5" type="primary">gatA</name>
    <name evidence="7" type="ORF">UW63_C0005G0004</name>
</gene>
<dbReference type="InterPro" id="IPR000120">
    <property type="entry name" value="Amidase"/>
</dbReference>
<dbReference type="Proteomes" id="UP000034154">
    <property type="component" value="Unassembled WGS sequence"/>
</dbReference>
<evidence type="ECO:0000313" key="8">
    <source>
        <dbReference type="Proteomes" id="UP000034154"/>
    </source>
</evidence>
<dbReference type="GO" id="GO:0050567">
    <property type="term" value="F:glutaminyl-tRNA synthase (glutamine-hydrolyzing) activity"/>
    <property type="evidence" value="ECO:0007669"/>
    <property type="project" value="UniProtKB-UniRule"/>
</dbReference>
<evidence type="ECO:0000256" key="4">
    <source>
        <dbReference type="ARBA" id="ARBA00022917"/>
    </source>
</evidence>
<dbReference type="NCBIfam" id="TIGR00132">
    <property type="entry name" value="gatA"/>
    <property type="match status" value="1"/>
</dbReference>
<dbReference type="GO" id="GO:0030956">
    <property type="term" value="C:glutamyl-tRNA(Gln) amidotransferase complex"/>
    <property type="evidence" value="ECO:0007669"/>
    <property type="project" value="InterPro"/>
</dbReference>
<feature type="domain" description="Amidase" evidence="6">
    <location>
        <begin position="24"/>
        <end position="464"/>
    </location>
</feature>
<dbReference type="GO" id="GO:0006412">
    <property type="term" value="P:translation"/>
    <property type="evidence" value="ECO:0007669"/>
    <property type="project" value="UniProtKB-UniRule"/>
</dbReference>
<evidence type="ECO:0000259" key="6">
    <source>
        <dbReference type="Pfam" id="PF01425"/>
    </source>
</evidence>
<dbReference type="InterPro" id="IPR004412">
    <property type="entry name" value="GatA"/>
</dbReference>
<comment type="catalytic activity">
    <reaction evidence="5">
        <text>L-glutamyl-tRNA(Gln) + L-glutamine + ATP + H2O = L-glutaminyl-tRNA(Gln) + L-glutamate + ADP + phosphate + H(+)</text>
        <dbReference type="Rhea" id="RHEA:17521"/>
        <dbReference type="Rhea" id="RHEA-COMP:9681"/>
        <dbReference type="Rhea" id="RHEA-COMP:9684"/>
        <dbReference type="ChEBI" id="CHEBI:15377"/>
        <dbReference type="ChEBI" id="CHEBI:15378"/>
        <dbReference type="ChEBI" id="CHEBI:29985"/>
        <dbReference type="ChEBI" id="CHEBI:30616"/>
        <dbReference type="ChEBI" id="CHEBI:43474"/>
        <dbReference type="ChEBI" id="CHEBI:58359"/>
        <dbReference type="ChEBI" id="CHEBI:78520"/>
        <dbReference type="ChEBI" id="CHEBI:78521"/>
        <dbReference type="ChEBI" id="CHEBI:456216"/>
        <dbReference type="EC" id="6.3.5.7"/>
    </reaction>
</comment>
<reference evidence="7 8" key="1">
    <citation type="journal article" date="2015" name="Nature">
        <title>rRNA introns, odd ribosomes, and small enigmatic genomes across a large radiation of phyla.</title>
        <authorList>
            <person name="Brown C.T."/>
            <person name="Hug L.A."/>
            <person name="Thomas B.C."/>
            <person name="Sharon I."/>
            <person name="Castelle C.J."/>
            <person name="Singh A."/>
            <person name="Wilkins M.J."/>
            <person name="Williams K.H."/>
            <person name="Banfield J.F."/>
        </authorList>
    </citation>
    <scope>NUCLEOTIDE SEQUENCE [LARGE SCALE GENOMIC DNA]</scope>
</reference>
<dbReference type="PANTHER" id="PTHR11895:SF151">
    <property type="entry name" value="GLUTAMYL-TRNA(GLN) AMIDOTRANSFERASE SUBUNIT A"/>
    <property type="match status" value="1"/>
</dbReference>
<feature type="active site" description="Acyl-ester intermediate" evidence="5">
    <location>
        <position position="178"/>
    </location>
</feature>
<keyword evidence="4 5" id="KW-0648">Protein biosynthesis</keyword>
<keyword evidence="1 5" id="KW-0436">Ligase</keyword>
<dbReference type="GO" id="GO:0005524">
    <property type="term" value="F:ATP binding"/>
    <property type="evidence" value="ECO:0007669"/>
    <property type="project" value="UniProtKB-KW"/>
</dbReference>
<keyword evidence="7" id="KW-0808">Transferase</keyword>
<comment type="caution">
    <text evidence="7">The sequence shown here is derived from an EMBL/GenBank/DDBJ whole genome shotgun (WGS) entry which is preliminary data.</text>
</comment>
<comment type="function">
    <text evidence="5">Allows the formation of correctly charged Gln-tRNA(Gln) through the transamidation of misacylated Glu-tRNA(Gln) in organisms which lack glutaminyl-tRNA synthetase. The reaction takes place in the presence of glutamine and ATP through an activated gamma-phospho-Glu-tRNA(Gln).</text>
</comment>
<dbReference type="InterPro" id="IPR036928">
    <property type="entry name" value="AS_sf"/>
</dbReference>
<dbReference type="GO" id="GO:0016740">
    <property type="term" value="F:transferase activity"/>
    <property type="evidence" value="ECO:0007669"/>
    <property type="project" value="UniProtKB-KW"/>
</dbReference>
<dbReference type="HAMAP" id="MF_00120">
    <property type="entry name" value="GatA"/>
    <property type="match status" value="1"/>
</dbReference>